<evidence type="ECO:0000259" key="8">
    <source>
        <dbReference type="PROSITE" id="PS51379"/>
    </source>
</evidence>
<dbReference type="PANTHER" id="PTHR43255">
    <property type="entry name" value="IRON-SULFUR-BINDING OXIDOREDUCTASE FADF-RELATED-RELATED"/>
    <property type="match status" value="1"/>
</dbReference>
<sequence>MNFDPFVLPFFLGLLVMGVILIWKYIAWMESIPVSDRRIMFRNMFTVRSFRAIKEAVMEGLLHRRIFKINPVLGYMHASLATGWFLLIVMGTIESKFGQKDVFNMPWDPIFFNYFEPNKHGIEYGKFFTFAMDFLLLVVLIAVAFALIKRFYSKLFGMKKTTKLMIADKFALYSLWLIFPVRLLAESLNAAHYHNGGFMTQPLGNFFNSFMSMDQVIATEYSMWWFYSIVLCAFFVAMPFSRYMHILTEILLIAFRNLGVKSAKDLNGFTRFEINSCSRCGICIDKCQLSSAAGISNVQPAYYIQSVRYNLPFEDKAHNCLMCGRCNTYCPVNIDVTNMRTITRKLANETASFRFDYLPDIRKDELAEVTNVVYFAGCMSHLTPSIPKAMIAVFEEAGISYDFVDKDGSICCGRPLMQSGLTQAAAELREKTAQMIRSKNSMILVTSCPICYKTFKEDYNLKMHVVHHTELIKILIESKRIKLENNGKKITYHDPCELGRGCGEYDSARTVLKQIGTLEAIGQEKEKGLCCGGSISNLKVPYEKRELMAADAVKQLSAGNPDIIVTACPLCKKTMAKHADGKMKDIAEVVADEIEAAKKAVAVEEHETVAM</sequence>
<dbReference type="GO" id="GO:0005886">
    <property type="term" value="C:plasma membrane"/>
    <property type="evidence" value="ECO:0007669"/>
    <property type="project" value="TreeGrafter"/>
</dbReference>
<keyword evidence="4" id="KW-0408">Iron</keyword>
<dbReference type="AlphaFoldDB" id="A0A644W219"/>
<dbReference type="PROSITE" id="PS51379">
    <property type="entry name" value="4FE4S_FER_2"/>
    <property type="match status" value="1"/>
</dbReference>
<evidence type="ECO:0000256" key="3">
    <source>
        <dbReference type="ARBA" id="ARBA00023002"/>
    </source>
</evidence>
<accession>A0A644W219</accession>
<dbReference type="EMBL" id="VSSQ01000573">
    <property type="protein sequence ID" value="MPL97765.1"/>
    <property type="molecule type" value="Genomic_DNA"/>
</dbReference>
<dbReference type="InterPro" id="IPR017900">
    <property type="entry name" value="4Fe4S_Fe_S_CS"/>
</dbReference>
<dbReference type="InterPro" id="IPR017896">
    <property type="entry name" value="4Fe4S_Fe-S-bd"/>
</dbReference>
<evidence type="ECO:0000256" key="5">
    <source>
        <dbReference type="ARBA" id="ARBA00023014"/>
    </source>
</evidence>
<dbReference type="Pfam" id="PF13183">
    <property type="entry name" value="Fer4_8"/>
    <property type="match status" value="1"/>
</dbReference>
<dbReference type="SUPFAM" id="SSF103501">
    <property type="entry name" value="Respiratory nitrate reductase 1 gamma chain"/>
    <property type="match status" value="1"/>
</dbReference>
<keyword evidence="2" id="KW-0479">Metal-binding</keyword>
<evidence type="ECO:0000259" key="7">
    <source>
        <dbReference type="PROSITE" id="PS50157"/>
    </source>
</evidence>
<feature type="transmembrane region" description="Helical" evidence="6">
    <location>
        <begin position="221"/>
        <end position="240"/>
    </location>
</feature>
<protein>
    <submittedName>
        <fullName evidence="9">EtfAB:quinone oxidoreductase</fullName>
        <ecNumber evidence="9">1.18.-.-</ecNumber>
    </submittedName>
</protein>
<keyword evidence="5" id="KW-0411">Iron-sulfur</keyword>
<keyword evidence="6" id="KW-0472">Membrane</keyword>
<dbReference type="InterPro" id="IPR051460">
    <property type="entry name" value="HdrC_iron-sulfur_subunit"/>
</dbReference>
<dbReference type="PROSITE" id="PS00028">
    <property type="entry name" value="ZINC_FINGER_C2H2_1"/>
    <property type="match status" value="1"/>
</dbReference>
<evidence type="ECO:0000256" key="4">
    <source>
        <dbReference type="ARBA" id="ARBA00023004"/>
    </source>
</evidence>
<gene>
    <name evidence="9" type="ORF">SDC9_43960</name>
</gene>
<name>A0A644W219_9ZZZZ</name>
<evidence type="ECO:0000256" key="1">
    <source>
        <dbReference type="ARBA" id="ARBA00022485"/>
    </source>
</evidence>
<evidence type="ECO:0000256" key="6">
    <source>
        <dbReference type="SAM" id="Phobius"/>
    </source>
</evidence>
<comment type="caution">
    <text evidence="9">The sequence shown here is derived from an EMBL/GenBank/DDBJ whole genome shotgun (WGS) entry which is preliminary data.</text>
</comment>
<feature type="transmembrane region" description="Helical" evidence="6">
    <location>
        <begin position="127"/>
        <end position="148"/>
    </location>
</feature>
<feature type="domain" description="C2H2-type" evidence="7">
    <location>
        <begin position="446"/>
        <end position="469"/>
    </location>
</feature>
<dbReference type="PANTHER" id="PTHR43255:SF1">
    <property type="entry name" value="IRON-SULFUR-BINDING OXIDOREDUCTASE FADF-RELATED"/>
    <property type="match status" value="1"/>
</dbReference>
<feature type="transmembrane region" description="Helical" evidence="6">
    <location>
        <begin position="6"/>
        <end position="28"/>
    </location>
</feature>
<evidence type="ECO:0000313" key="9">
    <source>
        <dbReference type="EMBL" id="MPL97765.1"/>
    </source>
</evidence>
<feature type="domain" description="4Fe-4S ferredoxin-type" evidence="8">
    <location>
        <begin position="310"/>
        <end position="340"/>
    </location>
</feature>
<dbReference type="PROSITE" id="PS50157">
    <property type="entry name" value="ZINC_FINGER_C2H2_2"/>
    <property type="match status" value="1"/>
</dbReference>
<proteinExistence type="predicted"/>
<keyword evidence="6" id="KW-1133">Transmembrane helix</keyword>
<dbReference type="InterPro" id="IPR036197">
    <property type="entry name" value="NarG-like_sf"/>
</dbReference>
<keyword evidence="3 9" id="KW-0560">Oxidoreductase</keyword>
<organism evidence="9">
    <name type="scientific">bioreactor metagenome</name>
    <dbReference type="NCBI Taxonomy" id="1076179"/>
    <lineage>
        <taxon>unclassified sequences</taxon>
        <taxon>metagenomes</taxon>
        <taxon>ecological metagenomes</taxon>
    </lineage>
</organism>
<keyword evidence="6" id="KW-0812">Transmembrane</keyword>
<dbReference type="Gene3D" id="1.20.950.20">
    <property type="entry name" value="Transmembrane di-heme cytochromes, Chain C"/>
    <property type="match status" value="1"/>
</dbReference>
<dbReference type="InterPro" id="IPR013087">
    <property type="entry name" value="Znf_C2H2_type"/>
</dbReference>
<dbReference type="SUPFAM" id="SSF46548">
    <property type="entry name" value="alpha-helical ferredoxin"/>
    <property type="match status" value="1"/>
</dbReference>
<dbReference type="InterPro" id="IPR009051">
    <property type="entry name" value="Helical_ferredxn"/>
</dbReference>
<keyword evidence="1" id="KW-0004">4Fe-4S</keyword>
<dbReference type="GO" id="GO:0051539">
    <property type="term" value="F:4 iron, 4 sulfur cluster binding"/>
    <property type="evidence" value="ECO:0007669"/>
    <property type="project" value="UniProtKB-KW"/>
</dbReference>
<dbReference type="InterPro" id="IPR004017">
    <property type="entry name" value="Cys_rich_dom"/>
</dbReference>
<dbReference type="PROSITE" id="PS00198">
    <property type="entry name" value="4FE4S_FER_1"/>
    <property type="match status" value="1"/>
</dbReference>
<dbReference type="GO" id="GO:0016491">
    <property type="term" value="F:oxidoreductase activity"/>
    <property type="evidence" value="ECO:0007669"/>
    <property type="project" value="UniProtKB-KW"/>
</dbReference>
<dbReference type="Gene3D" id="1.10.1060.10">
    <property type="entry name" value="Alpha-helical ferredoxin"/>
    <property type="match status" value="1"/>
</dbReference>
<dbReference type="Pfam" id="PF02754">
    <property type="entry name" value="CCG"/>
    <property type="match status" value="2"/>
</dbReference>
<evidence type="ECO:0000256" key="2">
    <source>
        <dbReference type="ARBA" id="ARBA00022723"/>
    </source>
</evidence>
<dbReference type="GO" id="GO:0046872">
    <property type="term" value="F:metal ion binding"/>
    <property type="evidence" value="ECO:0007669"/>
    <property type="project" value="UniProtKB-KW"/>
</dbReference>
<reference evidence="9" key="1">
    <citation type="submission" date="2019-08" db="EMBL/GenBank/DDBJ databases">
        <authorList>
            <person name="Kucharzyk K."/>
            <person name="Murdoch R.W."/>
            <person name="Higgins S."/>
            <person name="Loffler F."/>
        </authorList>
    </citation>
    <scope>NUCLEOTIDE SEQUENCE</scope>
</reference>
<dbReference type="EC" id="1.18.-.-" evidence="9"/>
<feature type="transmembrane region" description="Helical" evidence="6">
    <location>
        <begin position="72"/>
        <end position="93"/>
    </location>
</feature>